<feature type="binding site" evidence="15">
    <location>
        <position position="363"/>
    </location>
    <ligand>
        <name>Zn(2+)</name>
        <dbReference type="ChEBI" id="CHEBI:29105"/>
        <label>2</label>
    </ligand>
</feature>
<feature type="binding site" evidence="15">
    <location>
        <position position="76"/>
    </location>
    <ligand>
        <name>Zn(2+)</name>
        <dbReference type="ChEBI" id="CHEBI:29105"/>
        <label>1</label>
    </ligand>
</feature>
<keyword evidence="12 15" id="KW-0170">Cobalt</keyword>
<dbReference type="GO" id="GO:0050897">
    <property type="term" value="F:cobalt ion binding"/>
    <property type="evidence" value="ECO:0007669"/>
    <property type="project" value="UniProtKB-UniRule"/>
</dbReference>
<keyword evidence="11 15" id="KW-0457">Lysine biosynthesis</keyword>
<evidence type="ECO:0000256" key="9">
    <source>
        <dbReference type="ARBA" id="ARBA00022833"/>
    </source>
</evidence>
<dbReference type="InterPro" id="IPR002933">
    <property type="entry name" value="Peptidase_M20"/>
</dbReference>
<dbReference type="InterPro" id="IPR036264">
    <property type="entry name" value="Bact_exopeptidase_dim_dom"/>
</dbReference>
<dbReference type="CDD" id="cd03891">
    <property type="entry name" value="M20_DapE_proteobac"/>
    <property type="match status" value="1"/>
</dbReference>
<comment type="catalytic activity">
    <reaction evidence="14 15">
        <text>N-succinyl-(2S,6S)-2,6-diaminopimelate + H2O = (2S,6S)-2,6-diaminopimelate + succinate</text>
        <dbReference type="Rhea" id="RHEA:22608"/>
        <dbReference type="ChEBI" id="CHEBI:15377"/>
        <dbReference type="ChEBI" id="CHEBI:30031"/>
        <dbReference type="ChEBI" id="CHEBI:57609"/>
        <dbReference type="ChEBI" id="CHEBI:58087"/>
        <dbReference type="EC" id="3.5.1.18"/>
    </reaction>
</comment>
<reference evidence="17 18" key="1">
    <citation type="submission" date="2015-12" db="EMBL/GenBank/DDBJ databases">
        <authorList>
            <person name="Shamseldin A."/>
            <person name="Moawad H."/>
            <person name="Abd El-Rahim W.M."/>
            <person name="Sadowsky M.J."/>
        </authorList>
    </citation>
    <scope>NUCLEOTIDE SEQUENCE [LARGE SCALE GENOMIC DNA]</scope>
    <source>
        <strain evidence="17 18">D7</strain>
    </source>
</reference>
<dbReference type="RefSeq" id="WP_061095494.1">
    <property type="nucleotide sequence ID" value="NZ_CP014323.1"/>
</dbReference>
<dbReference type="OrthoDB" id="9809784at2"/>
<evidence type="ECO:0000256" key="5">
    <source>
        <dbReference type="ARBA" id="ARBA00022391"/>
    </source>
</evidence>
<comment type="similarity">
    <text evidence="2 15">Belongs to the peptidase M20A family. DapE subfamily.</text>
</comment>
<feature type="binding site" evidence="15">
    <location>
        <position position="144"/>
    </location>
    <ligand>
        <name>Zn(2+)</name>
        <dbReference type="ChEBI" id="CHEBI:29105"/>
        <label>2</label>
    </ligand>
</feature>
<comment type="cofactor">
    <cofactor evidence="15">
        <name>Zn(2+)</name>
        <dbReference type="ChEBI" id="CHEBI:29105"/>
    </cofactor>
    <cofactor evidence="15">
        <name>Co(2+)</name>
        <dbReference type="ChEBI" id="CHEBI:48828"/>
    </cofactor>
    <text evidence="15">Binds 2 Zn(2+) or Co(2+) ions per subunit.</text>
</comment>
<dbReference type="GO" id="GO:0019877">
    <property type="term" value="P:diaminopimelate biosynthetic process"/>
    <property type="evidence" value="ECO:0007669"/>
    <property type="project" value="UniProtKB-UniRule"/>
</dbReference>
<proteinExistence type="inferred from homology"/>
<dbReference type="SUPFAM" id="SSF53187">
    <property type="entry name" value="Zn-dependent exopeptidases"/>
    <property type="match status" value="1"/>
</dbReference>
<evidence type="ECO:0000256" key="13">
    <source>
        <dbReference type="ARBA" id="ARBA00031891"/>
    </source>
</evidence>
<dbReference type="EMBL" id="CP014323">
    <property type="protein sequence ID" value="AMJ99107.1"/>
    <property type="molecule type" value="Genomic_DNA"/>
</dbReference>
<evidence type="ECO:0000256" key="10">
    <source>
        <dbReference type="ARBA" id="ARBA00022915"/>
    </source>
</evidence>
<evidence type="ECO:0000313" key="18">
    <source>
        <dbReference type="Proteomes" id="UP000063991"/>
    </source>
</evidence>
<keyword evidence="7 15" id="KW-0479">Metal-binding</keyword>
<feature type="active site" description="Proton acceptor" evidence="15">
    <location>
        <position position="143"/>
    </location>
</feature>
<dbReference type="UniPathway" id="UPA00034">
    <property type="reaction ID" value="UER00021"/>
</dbReference>
<comment type="pathway">
    <text evidence="1 15">Amino-acid biosynthesis; L-lysine biosynthesis via DAP pathway; LL-2,6-diaminopimelate from (S)-tetrahydrodipicolinate (succinylase route): step 3/3.</text>
</comment>
<evidence type="ECO:0000256" key="3">
    <source>
        <dbReference type="ARBA" id="ARBA00011738"/>
    </source>
</evidence>
<dbReference type="AlphaFoldDB" id="A0A126Q1D3"/>
<evidence type="ECO:0000256" key="12">
    <source>
        <dbReference type="ARBA" id="ARBA00023285"/>
    </source>
</evidence>
<evidence type="ECO:0000256" key="11">
    <source>
        <dbReference type="ARBA" id="ARBA00023154"/>
    </source>
</evidence>
<evidence type="ECO:0000256" key="15">
    <source>
        <dbReference type="HAMAP-Rule" id="MF_01690"/>
    </source>
</evidence>
<sequence length="392" mass="42723">MSIQPLPSIAPARSIYFAEVLMARASITPQDAGCQSYLIYKLEKLGFFCEKYTINGVSNLVARWGQGPNHFAFSGHTDVVPPGPLDKWKSPPFSPVISKNKLYGRGAADMKTGIAAMLAATERTIASLDKEKVSFWWLITSDEEGEAEWGSKWIAEYLASKNVQLDMCLVGEPSASASTGDTIKIGRRGSLSGTIHIAGKQGHVAYPKTAVNAIHKASNVINALTQYPFDKGSDDFPGTTLQITHMDTGSFTDNIVPGAVRIEFNVRYSWQFNQNSLSVLLRSIINSVDTEAEVSFSRLCEAYLSKPKSNAEHCLIACVEKAIKGATGRYPVISTSGGTSDGRFFASEHTQVVEVGVPNTTIHQINEHIHVSDLLTLEDIYTDILKCVGGRR</sequence>
<dbReference type="PANTHER" id="PTHR43808">
    <property type="entry name" value="ACETYLORNITHINE DEACETYLASE"/>
    <property type="match status" value="1"/>
</dbReference>
<dbReference type="NCBIfam" id="TIGR01246">
    <property type="entry name" value="dapE_proteo"/>
    <property type="match status" value="1"/>
</dbReference>
<evidence type="ECO:0000256" key="4">
    <source>
        <dbReference type="ARBA" id="ARBA00011921"/>
    </source>
</evidence>
<feature type="binding site" evidence="15">
    <location>
        <position position="109"/>
    </location>
    <ligand>
        <name>Zn(2+)</name>
        <dbReference type="ChEBI" id="CHEBI:29105"/>
        <label>1</label>
    </ligand>
</feature>
<dbReference type="InterPro" id="IPR011650">
    <property type="entry name" value="Peptidase_M20_dimer"/>
</dbReference>
<dbReference type="InterPro" id="IPR005941">
    <property type="entry name" value="DapE_proteobac"/>
</dbReference>
<feature type="domain" description="Peptidase M20 dimerisation" evidence="16">
    <location>
        <begin position="185"/>
        <end position="288"/>
    </location>
</feature>
<dbReference type="GO" id="GO:0009089">
    <property type="term" value="P:lysine biosynthetic process via diaminopimelate"/>
    <property type="evidence" value="ECO:0007669"/>
    <property type="project" value="UniProtKB-UniRule"/>
</dbReference>
<dbReference type="GO" id="GO:0006526">
    <property type="term" value="P:L-arginine biosynthetic process"/>
    <property type="evidence" value="ECO:0007669"/>
    <property type="project" value="TreeGrafter"/>
</dbReference>
<feature type="binding site" evidence="15">
    <location>
        <position position="109"/>
    </location>
    <ligand>
        <name>Zn(2+)</name>
        <dbReference type="ChEBI" id="CHEBI:29105"/>
        <label>2</label>
    </ligand>
</feature>
<evidence type="ECO:0000256" key="1">
    <source>
        <dbReference type="ARBA" id="ARBA00005130"/>
    </source>
</evidence>
<dbReference type="HAMAP" id="MF_01690">
    <property type="entry name" value="DapE"/>
    <property type="match status" value="1"/>
</dbReference>
<comment type="subunit">
    <text evidence="3 15">Homodimer.</text>
</comment>
<feature type="binding site" evidence="15">
    <location>
        <position position="172"/>
    </location>
    <ligand>
        <name>Zn(2+)</name>
        <dbReference type="ChEBI" id="CHEBI:29105"/>
        <label>1</label>
    </ligand>
</feature>
<comment type="function">
    <text evidence="15">Catalyzes the hydrolysis of N-succinyl-L,L-diaminopimelic acid (SDAP), forming succinate and LL-2,6-diaminopimelate (DAP), an intermediate involved in the bacterial biosynthesis of lysine and meso-diaminopimelic acid, an essential component of bacterial cell walls.</text>
</comment>
<evidence type="ECO:0000256" key="14">
    <source>
        <dbReference type="ARBA" id="ARBA00051301"/>
    </source>
</evidence>
<evidence type="ECO:0000256" key="2">
    <source>
        <dbReference type="ARBA" id="ARBA00006746"/>
    </source>
</evidence>
<dbReference type="InterPro" id="IPR050072">
    <property type="entry name" value="Peptidase_M20A"/>
</dbReference>
<dbReference type="Pfam" id="PF07687">
    <property type="entry name" value="M20_dimer"/>
    <property type="match status" value="1"/>
</dbReference>
<accession>A0A126Q1D3</accession>
<keyword evidence="9 15" id="KW-0862">Zinc</keyword>
<evidence type="ECO:0000256" key="6">
    <source>
        <dbReference type="ARBA" id="ARBA00022605"/>
    </source>
</evidence>
<evidence type="ECO:0000256" key="8">
    <source>
        <dbReference type="ARBA" id="ARBA00022801"/>
    </source>
</evidence>
<evidence type="ECO:0000256" key="7">
    <source>
        <dbReference type="ARBA" id="ARBA00022723"/>
    </source>
</evidence>
<evidence type="ECO:0000313" key="17">
    <source>
        <dbReference type="EMBL" id="AMJ99107.1"/>
    </source>
</evidence>
<dbReference type="GO" id="GO:0008270">
    <property type="term" value="F:zinc ion binding"/>
    <property type="evidence" value="ECO:0007669"/>
    <property type="project" value="UniProtKB-UniRule"/>
</dbReference>
<dbReference type="Proteomes" id="UP000063991">
    <property type="component" value="Chromosome"/>
</dbReference>
<dbReference type="GO" id="GO:0009014">
    <property type="term" value="F:succinyl-diaminopimelate desuccinylase activity"/>
    <property type="evidence" value="ECO:0007669"/>
    <property type="project" value="UniProtKB-UniRule"/>
</dbReference>
<dbReference type="SUPFAM" id="SSF55031">
    <property type="entry name" value="Bacterial exopeptidase dimerisation domain"/>
    <property type="match status" value="1"/>
</dbReference>
<keyword evidence="6 15" id="KW-0028">Amino-acid biosynthesis</keyword>
<name>A0A126Q1D3_ALTMA</name>
<evidence type="ECO:0000259" key="16">
    <source>
        <dbReference type="Pfam" id="PF07687"/>
    </source>
</evidence>
<dbReference type="EC" id="3.5.1.18" evidence="4 15"/>
<keyword evidence="10 15" id="KW-0220">Diaminopimelate biosynthesis</keyword>
<organism evidence="17 18">
    <name type="scientific">Alteromonas macleodii</name>
    <name type="common">Pseudoalteromonas macleodii</name>
    <dbReference type="NCBI Taxonomy" id="28108"/>
    <lineage>
        <taxon>Bacteria</taxon>
        <taxon>Pseudomonadati</taxon>
        <taxon>Pseudomonadota</taxon>
        <taxon>Gammaproteobacteria</taxon>
        <taxon>Alteromonadales</taxon>
        <taxon>Alteromonadaceae</taxon>
        <taxon>Alteromonas/Salinimonas group</taxon>
        <taxon>Alteromonas</taxon>
    </lineage>
</organism>
<dbReference type="Gene3D" id="3.30.70.360">
    <property type="match status" value="1"/>
</dbReference>
<dbReference type="NCBIfam" id="NF009557">
    <property type="entry name" value="PRK13009.1"/>
    <property type="match status" value="1"/>
</dbReference>
<dbReference type="PANTHER" id="PTHR43808:SF31">
    <property type="entry name" value="N-ACETYL-L-CITRULLINE DEACETYLASE"/>
    <property type="match status" value="1"/>
</dbReference>
<protein>
    <recommendedName>
        <fullName evidence="5 15">Succinyl-diaminopimelate desuccinylase</fullName>
        <shortName evidence="15">SDAP desuccinylase</shortName>
        <ecNumber evidence="4 15">3.5.1.18</ecNumber>
    </recommendedName>
    <alternativeName>
        <fullName evidence="13 15">N-succinyl-LL-2,6-diaminoheptanedioate amidohydrolase</fullName>
    </alternativeName>
</protein>
<feature type="active site" evidence="15">
    <location>
        <position position="78"/>
    </location>
</feature>
<dbReference type="GO" id="GO:0008777">
    <property type="term" value="F:acetylornithine deacetylase activity"/>
    <property type="evidence" value="ECO:0007669"/>
    <property type="project" value="TreeGrafter"/>
</dbReference>
<dbReference type="Pfam" id="PF01546">
    <property type="entry name" value="Peptidase_M20"/>
    <property type="match status" value="1"/>
</dbReference>
<dbReference type="Gene3D" id="3.40.630.10">
    <property type="entry name" value="Zn peptidases"/>
    <property type="match status" value="2"/>
</dbReference>
<keyword evidence="8 15" id="KW-0378">Hydrolase</keyword>
<gene>
    <name evidence="15" type="primary">dapE</name>
    <name evidence="17" type="ORF">AVL55_13620</name>
</gene>